<feature type="transmembrane region" description="Helical" evidence="13">
    <location>
        <begin position="407"/>
        <end position="430"/>
    </location>
</feature>
<feature type="transmembrane region" description="Helical" evidence="13">
    <location>
        <begin position="379"/>
        <end position="401"/>
    </location>
</feature>
<evidence type="ECO:0000256" key="5">
    <source>
        <dbReference type="ARBA" id="ARBA00022692"/>
    </source>
</evidence>
<feature type="transmembrane region" description="Helical" evidence="13">
    <location>
        <begin position="158"/>
        <end position="177"/>
    </location>
</feature>
<evidence type="ECO:0008006" key="16">
    <source>
        <dbReference type="Google" id="ProtNLM"/>
    </source>
</evidence>
<dbReference type="InterPro" id="IPR038377">
    <property type="entry name" value="Na/Glc_symporter_sf"/>
</dbReference>
<evidence type="ECO:0000256" key="4">
    <source>
        <dbReference type="ARBA" id="ARBA00022475"/>
    </source>
</evidence>
<organism evidence="14 15">
    <name type="scientific">Dreissena polymorpha</name>
    <name type="common">Zebra mussel</name>
    <name type="synonym">Mytilus polymorpha</name>
    <dbReference type="NCBI Taxonomy" id="45954"/>
    <lineage>
        <taxon>Eukaryota</taxon>
        <taxon>Metazoa</taxon>
        <taxon>Spiralia</taxon>
        <taxon>Lophotrochozoa</taxon>
        <taxon>Mollusca</taxon>
        <taxon>Bivalvia</taxon>
        <taxon>Autobranchia</taxon>
        <taxon>Heteroconchia</taxon>
        <taxon>Euheterodonta</taxon>
        <taxon>Imparidentia</taxon>
        <taxon>Neoheterodontei</taxon>
        <taxon>Myida</taxon>
        <taxon>Dreissenoidea</taxon>
        <taxon>Dreissenidae</taxon>
        <taxon>Dreissena</taxon>
    </lineage>
</organism>
<keyword evidence="9 13" id="KW-0472">Membrane</keyword>
<evidence type="ECO:0000256" key="9">
    <source>
        <dbReference type="ARBA" id="ARBA00023136"/>
    </source>
</evidence>
<keyword evidence="7" id="KW-0915">Sodium</keyword>
<dbReference type="InterPro" id="IPR001734">
    <property type="entry name" value="Na/solute_symporter"/>
</dbReference>
<evidence type="ECO:0000313" key="15">
    <source>
        <dbReference type="Proteomes" id="UP000828390"/>
    </source>
</evidence>
<dbReference type="InterPro" id="IPR051163">
    <property type="entry name" value="Sodium:Solute_Symporter_SSF"/>
</dbReference>
<dbReference type="PANTHER" id="PTHR42985">
    <property type="entry name" value="SODIUM-COUPLED MONOCARBOXYLATE TRANSPORTER"/>
    <property type="match status" value="1"/>
</dbReference>
<evidence type="ECO:0000256" key="6">
    <source>
        <dbReference type="ARBA" id="ARBA00022989"/>
    </source>
</evidence>
<evidence type="ECO:0000256" key="3">
    <source>
        <dbReference type="ARBA" id="ARBA00022448"/>
    </source>
</evidence>
<dbReference type="OrthoDB" id="6122731at2759"/>
<evidence type="ECO:0000256" key="8">
    <source>
        <dbReference type="ARBA" id="ARBA00023065"/>
    </source>
</evidence>
<evidence type="ECO:0000256" key="2">
    <source>
        <dbReference type="ARBA" id="ARBA00006434"/>
    </source>
</evidence>
<dbReference type="PROSITE" id="PS50283">
    <property type="entry name" value="NA_SOLUT_SYMP_3"/>
    <property type="match status" value="1"/>
</dbReference>
<feature type="transmembrane region" description="Helical" evidence="13">
    <location>
        <begin position="184"/>
        <end position="203"/>
    </location>
</feature>
<feature type="region of interest" description="Disordered" evidence="12">
    <location>
        <begin position="577"/>
        <end position="602"/>
    </location>
</feature>
<reference evidence="14" key="1">
    <citation type="journal article" date="2019" name="bioRxiv">
        <title>The Genome of the Zebra Mussel, Dreissena polymorpha: A Resource for Invasive Species Research.</title>
        <authorList>
            <person name="McCartney M.A."/>
            <person name="Auch B."/>
            <person name="Kono T."/>
            <person name="Mallez S."/>
            <person name="Zhang Y."/>
            <person name="Obille A."/>
            <person name="Becker A."/>
            <person name="Abrahante J.E."/>
            <person name="Garbe J."/>
            <person name="Badalamenti J.P."/>
            <person name="Herman A."/>
            <person name="Mangelson H."/>
            <person name="Liachko I."/>
            <person name="Sullivan S."/>
            <person name="Sone E.D."/>
            <person name="Koren S."/>
            <person name="Silverstein K.A.T."/>
            <person name="Beckman K.B."/>
            <person name="Gohl D.M."/>
        </authorList>
    </citation>
    <scope>NUCLEOTIDE SEQUENCE</scope>
    <source>
        <strain evidence="14">Duluth1</strain>
        <tissue evidence="14">Whole animal</tissue>
    </source>
</reference>
<comment type="subcellular location">
    <subcellularLocation>
        <location evidence="1">Cell membrane</location>
        <topology evidence="1">Multi-pass membrane protein</topology>
    </subcellularLocation>
</comment>
<dbReference type="NCBIfam" id="TIGR00813">
    <property type="entry name" value="sss"/>
    <property type="match status" value="1"/>
</dbReference>
<dbReference type="GO" id="GO:0005886">
    <property type="term" value="C:plasma membrane"/>
    <property type="evidence" value="ECO:0007669"/>
    <property type="project" value="UniProtKB-SubCell"/>
</dbReference>
<dbReference type="EMBL" id="JAIWYP010000005">
    <property type="protein sequence ID" value="KAH3825441.1"/>
    <property type="molecule type" value="Genomic_DNA"/>
</dbReference>
<keyword evidence="10" id="KW-0739">Sodium transport</keyword>
<dbReference type="GO" id="GO:0015293">
    <property type="term" value="F:symporter activity"/>
    <property type="evidence" value="ECO:0007669"/>
    <property type="project" value="TreeGrafter"/>
</dbReference>
<feature type="transmembrane region" description="Helical" evidence="13">
    <location>
        <begin position="525"/>
        <end position="548"/>
    </location>
</feature>
<evidence type="ECO:0000256" key="11">
    <source>
        <dbReference type="RuleBase" id="RU362091"/>
    </source>
</evidence>
<feature type="transmembrane region" description="Helical" evidence="13">
    <location>
        <begin position="335"/>
        <end position="358"/>
    </location>
</feature>
<dbReference type="Proteomes" id="UP000828390">
    <property type="component" value="Unassembled WGS sequence"/>
</dbReference>
<dbReference type="Gene3D" id="1.20.1730.10">
    <property type="entry name" value="Sodium/glucose cotransporter"/>
    <property type="match status" value="1"/>
</dbReference>
<reference evidence="14" key="2">
    <citation type="submission" date="2020-11" db="EMBL/GenBank/DDBJ databases">
        <authorList>
            <person name="McCartney M.A."/>
            <person name="Auch B."/>
            <person name="Kono T."/>
            <person name="Mallez S."/>
            <person name="Becker A."/>
            <person name="Gohl D.M."/>
            <person name="Silverstein K.A.T."/>
            <person name="Koren S."/>
            <person name="Bechman K.B."/>
            <person name="Herman A."/>
            <person name="Abrahante J.E."/>
            <person name="Garbe J."/>
        </authorList>
    </citation>
    <scope>NUCLEOTIDE SEQUENCE</scope>
    <source>
        <strain evidence="14">Duluth1</strain>
        <tissue evidence="14">Whole animal</tissue>
    </source>
</reference>
<evidence type="ECO:0000256" key="13">
    <source>
        <dbReference type="SAM" id="Phobius"/>
    </source>
</evidence>
<proteinExistence type="inferred from homology"/>
<evidence type="ECO:0000256" key="7">
    <source>
        <dbReference type="ARBA" id="ARBA00023053"/>
    </source>
</evidence>
<feature type="transmembrane region" description="Helical" evidence="13">
    <location>
        <begin position="79"/>
        <end position="104"/>
    </location>
</feature>
<feature type="transmembrane region" description="Helical" evidence="13">
    <location>
        <begin position="272"/>
        <end position="299"/>
    </location>
</feature>
<accession>A0A9D4JVC3</accession>
<evidence type="ECO:0000256" key="10">
    <source>
        <dbReference type="ARBA" id="ARBA00023201"/>
    </source>
</evidence>
<comment type="caution">
    <text evidence="14">The sequence shown here is derived from an EMBL/GenBank/DDBJ whole genome shotgun (WGS) entry which is preliminary data.</text>
</comment>
<name>A0A9D4JVC3_DREPO</name>
<comment type="similarity">
    <text evidence="2 11">Belongs to the sodium:solute symporter (SSF) (TC 2.A.21) family.</text>
</comment>
<gene>
    <name evidence="14" type="ORF">DPMN_127316</name>
</gene>
<dbReference type="AlphaFoldDB" id="A0A9D4JVC3"/>
<dbReference type="Pfam" id="PF00474">
    <property type="entry name" value="SSF"/>
    <property type="match status" value="1"/>
</dbReference>
<keyword evidence="3" id="KW-0813">Transport</keyword>
<feature type="compositionally biased region" description="Basic and acidic residues" evidence="12">
    <location>
        <begin position="577"/>
        <end position="595"/>
    </location>
</feature>
<feature type="transmembrane region" description="Helical" evidence="13">
    <location>
        <begin position="51"/>
        <end position="73"/>
    </location>
</feature>
<sequence length="602" mass="66588">MAFTFSIPDYVVFISTVVASFLIGVFFGFWEKRNKHDTPDDYFLAGRRTKTIPVTISFVVTFQSSIMVLAFPAEGYVYGMIYLFMALSGGIAYVFSAYFVVPVFHPLKLTSIYQYLNLRFGDNVLRYVCMVIGVVYYLFYMGTVTYGTSVALEVVMGIPYYATIIGYVVITTIYTSIGGIKAVIWTDVFQFCIMTTGFIAIVAKGTIDAGGPGAVVRTNRFDVNEFRLDPRIRYTFWNLSIGSIIFWLYYSYSQAAMQRVFSVPTVKAARNLYLICNPLYNMIVIMAVLEGGVIFAYYLAKGCDIYAGGIIDNVNAIVPFTIMELFNNHPGLPGLFIAALSSAAFSTLSSCLCSLSAITYEDVIKVRNPNIEPAYATKLSKIVTLVFGAVAMGISFLISILPGSIQAISQSIFACMDGPMCMIFILAPMYRRATTKGLLIGAASGMVVVMWLNMGKLFSGLPPDPTKPAGPTHNCDIYRNINVTSSVAAQMYSNSTNAVYYLVNTTTATAITTTVVPEKTVLQEIYSVSYCWFSMTGFIISMIVGMIASRLTEPPKHIDSRCLFSFQKHIREELFGQKKSDSDSASGEHEEEMKFIQKPGVH</sequence>
<evidence type="ECO:0000313" key="14">
    <source>
        <dbReference type="EMBL" id="KAH3825441.1"/>
    </source>
</evidence>
<keyword evidence="5 13" id="KW-0812">Transmembrane</keyword>
<protein>
    <recommendedName>
        <fullName evidence="16">Sodium-coupled monocarboxylate transporter 1</fullName>
    </recommendedName>
</protein>
<keyword evidence="6 13" id="KW-1133">Transmembrane helix</keyword>
<keyword evidence="15" id="KW-1185">Reference proteome</keyword>
<feature type="transmembrane region" description="Helical" evidence="13">
    <location>
        <begin position="124"/>
        <end position="146"/>
    </location>
</feature>
<keyword evidence="4" id="KW-1003">Cell membrane</keyword>
<feature type="transmembrane region" description="Helical" evidence="13">
    <location>
        <begin position="234"/>
        <end position="252"/>
    </location>
</feature>
<evidence type="ECO:0000256" key="12">
    <source>
        <dbReference type="SAM" id="MobiDB-lite"/>
    </source>
</evidence>
<dbReference type="PANTHER" id="PTHR42985:SF2">
    <property type="entry name" value="SODIUM-DEPENDENT MULTIVITAMIN TRANSPORTER"/>
    <property type="match status" value="1"/>
</dbReference>
<feature type="transmembrane region" description="Helical" evidence="13">
    <location>
        <begin position="12"/>
        <end position="30"/>
    </location>
</feature>
<keyword evidence="8" id="KW-0406">Ion transport</keyword>
<evidence type="ECO:0000256" key="1">
    <source>
        <dbReference type="ARBA" id="ARBA00004651"/>
    </source>
</evidence>
<dbReference type="GO" id="GO:0006814">
    <property type="term" value="P:sodium ion transport"/>
    <property type="evidence" value="ECO:0007669"/>
    <property type="project" value="UniProtKB-KW"/>
</dbReference>
<feature type="transmembrane region" description="Helical" evidence="13">
    <location>
        <begin position="437"/>
        <end position="454"/>
    </location>
</feature>